<keyword evidence="2" id="KW-0436">Ligase</keyword>
<dbReference type="Proteomes" id="UP001596174">
    <property type="component" value="Unassembled WGS sequence"/>
</dbReference>
<dbReference type="SUPFAM" id="SSF56801">
    <property type="entry name" value="Acetyl-CoA synthetase-like"/>
    <property type="match status" value="1"/>
</dbReference>
<keyword evidence="3" id="KW-0276">Fatty acid metabolism</keyword>
<dbReference type="PROSITE" id="PS00455">
    <property type="entry name" value="AMP_BINDING"/>
    <property type="match status" value="1"/>
</dbReference>
<evidence type="ECO:0000256" key="1">
    <source>
        <dbReference type="ARBA" id="ARBA00006432"/>
    </source>
</evidence>
<dbReference type="CDD" id="cd05907">
    <property type="entry name" value="VL_LC_FACS_like"/>
    <property type="match status" value="1"/>
</dbReference>
<dbReference type="RefSeq" id="WP_380582708.1">
    <property type="nucleotide sequence ID" value="NZ_JBHSQJ010000045.1"/>
</dbReference>
<feature type="compositionally biased region" description="Low complexity" evidence="6">
    <location>
        <begin position="57"/>
        <end position="84"/>
    </location>
</feature>
<evidence type="ECO:0000256" key="3">
    <source>
        <dbReference type="ARBA" id="ARBA00022832"/>
    </source>
</evidence>
<reference evidence="9" key="1">
    <citation type="journal article" date="2019" name="Int. J. Syst. Evol. Microbiol.">
        <title>The Global Catalogue of Microorganisms (GCM) 10K type strain sequencing project: providing services to taxonomists for standard genome sequencing and annotation.</title>
        <authorList>
            <consortium name="The Broad Institute Genomics Platform"/>
            <consortium name="The Broad Institute Genome Sequencing Center for Infectious Disease"/>
            <person name="Wu L."/>
            <person name="Ma J."/>
        </authorList>
    </citation>
    <scope>NUCLEOTIDE SEQUENCE [LARGE SCALE GENOMIC DNA]</scope>
    <source>
        <strain evidence="9">JCM 4816</strain>
    </source>
</reference>
<accession>A0ABW1G067</accession>
<evidence type="ECO:0000313" key="9">
    <source>
        <dbReference type="Proteomes" id="UP001596174"/>
    </source>
</evidence>
<dbReference type="PANTHER" id="PTHR43272">
    <property type="entry name" value="LONG-CHAIN-FATTY-ACID--COA LIGASE"/>
    <property type="match status" value="1"/>
</dbReference>
<evidence type="ECO:0000256" key="5">
    <source>
        <dbReference type="ARBA" id="ARBA00032875"/>
    </source>
</evidence>
<evidence type="ECO:0000256" key="2">
    <source>
        <dbReference type="ARBA" id="ARBA00022598"/>
    </source>
</evidence>
<dbReference type="InterPro" id="IPR020845">
    <property type="entry name" value="AMP-binding_CS"/>
</dbReference>
<sequence length="714" mass="75388">MRQYSVPALASPAPGEGLAESVFARAEAEPGRPVLRRRRGGSGAPGAAAPVPPSRPSGPAASGTDASAAPPAPSSSSPAAAPASPDEWIDVTAAEFRDQVLALAKGLLHQGIRFGDRVALMSRTRYEWTLIDYALWTIGAVPVPVYPTASAAQLQWILADSQAVACFVEHEDHAMTVGSVCDRLPALRRIWQLSPSYSDIRTETEGSAPAPLSTTTGAGTHAADPGNPTGPAGFAEHIDASSAPSGILRELALAGRQVDDELIRRHRAAITASTLATVIYTSGTTGRPKGCPLTHGNFIAETDNLIARYPEVFRARDGGQASSLLFLPLAHVFARMAQVASLRAGIVLGHQGDLRPEVLMPAFRSFRPTFVAAVPHIFEKLAARGRQAAEEAGRGSVFDRAWDVAVRYGEALERRAFGEGSGPSPALRIQHQLYEQLVYGKVRAALGGRIRHAMSGGSGMDRELGLFFLGAGVTIFEGYGLTETTAALTANPPEAQRFGTVGLPIPGTEITVAADGEVWARGPQVFTGYLGEQAPALSPDGWLPTGDLGRLDEHGYLTITGRKKEIIVTSNGKSVAPAVLEERLRTHPLIAHCLLVGDDRPFVGALITLDPEALAHWQRSRGKPLLPPAEARQDPDLQVELQRAVSTANAAVSRAESIRSFRILGIDFGAVPELVTPSLKLRRKAIVRHCAADIDALYAGPAPAPPAASASPSA</sequence>
<evidence type="ECO:0000259" key="7">
    <source>
        <dbReference type="Pfam" id="PF00501"/>
    </source>
</evidence>
<comment type="similarity">
    <text evidence="1">Belongs to the ATP-dependent AMP-binding enzyme family.</text>
</comment>
<comment type="caution">
    <text evidence="8">The sequence shown here is derived from an EMBL/GenBank/DDBJ whole genome shotgun (WGS) entry which is preliminary data.</text>
</comment>
<feature type="domain" description="AMP-dependent synthetase/ligase" evidence="7">
    <location>
        <begin position="81"/>
        <end position="530"/>
    </location>
</feature>
<feature type="region of interest" description="Disordered" evidence="6">
    <location>
        <begin position="201"/>
        <end position="233"/>
    </location>
</feature>
<dbReference type="InterPro" id="IPR000873">
    <property type="entry name" value="AMP-dep_synth/lig_dom"/>
</dbReference>
<dbReference type="InterPro" id="IPR042099">
    <property type="entry name" value="ANL_N_sf"/>
</dbReference>
<dbReference type="Gene3D" id="3.40.50.12780">
    <property type="entry name" value="N-terminal domain of ligase-like"/>
    <property type="match status" value="1"/>
</dbReference>
<evidence type="ECO:0000256" key="4">
    <source>
        <dbReference type="ARBA" id="ARBA00023098"/>
    </source>
</evidence>
<feature type="region of interest" description="Disordered" evidence="6">
    <location>
        <begin position="1"/>
        <end position="84"/>
    </location>
</feature>
<dbReference type="Pfam" id="PF23562">
    <property type="entry name" value="AMP-binding_C_3"/>
    <property type="match status" value="1"/>
</dbReference>
<organism evidence="8 9">
    <name type="scientific">Streptacidiphilus monticola</name>
    <dbReference type="NCBI Taxonomy" id="2161674"/>
    <lineage>
        <taxon>Bacteria</taxon>
        <taxon>Bacillati</taxon>
        <taxon>Actinomycetota</taxon>
        <taxon>Actinomycetes</taxon>
        <taxon>Kitasatosporales</taxon>
        <taxon>Streptomycetaceae</taxon>
        <taxon>Streptacidiphilus</taxon>
    </lineage>
</organism>
<keyword evidence="9" id="KW-1185">Reference proteome</keyword>
<keyword evidence="4" id="KW-0443">Lipid metabolism</keyword>
<gene>
    <name evidence="8" type="ORF">ACFP3V_11600</name>
</gene>
<protein>
    <recommendedName>
        <fullName evidence="5">Acyl-CoA synthetase</fullName>
    </recommendedName>
</protein>
<dbReference type="Pfam" id="PF00501">
    <property type="entry name" value="AMP-binding"/>
    <property type="match status" value="1"/>
</dbReference>
<proteinExistence type="inferred from homology"/>
<dbReference type="PANTHER" id="PTHR43272:SF32">
    <property type="entry name" value="AMP-DEPENDENT SYNTHETASE_LIGASE DOMAIN-CONTAINING PROTEIN"/>
    <property type="match status" value="1"/>
</dbReference>
<dbReference type="EMBL" id="JBHSQJ010000045">
    <property type="protein sequence ID" value="MFC5907858.1"/>
    <property type="molecule type" value="Genomic_DNA"/>
</dbReference>
<name>A0ABW1G067_9ACTN</name>
<evidence type="ECO:0000256" key="6">
    <source>
        <dbReference type="SAM" id="MobiDB-lite"/>
    </source>
</evidence>
<evidence type="ECO:0000313" key="8">
    <source>
        <dbReference type="EMBL" id="MFC5907858.1"/>
    </source>
</evidence>